<organism evidence="3 4">
    <name type="scientific">Astrephomene gubernaculifera</name>
    <dbReference type="NCBI Taxonomy" id="47775"/>
    <lineage>
        <taxon>Eukaryota</taxon>
        <taxon>Viridiplantae</taxon>
        <taxon>Chlorophyta</taxon>
        <taxon>core chlorophytes</taxon>
        <taxon>Chlorophyceae</taxon>
        <taxon>CS clade</taxon>
        <taxon>Chlamydomonadales</taxon>
        <taxon>Astrephomenaceae</taxon>
        <taxon>Astrephomene</taxon>
    </lineage>
</organism>
<sequence>MLAAAVTIAILGLGCVLLSALAWWLWRSRAHALRQKAGQEAGKDMKNLIYQSAYTLEPAASATTTRPTKSIADSKEMAFVVTDIEGSTQLSVAGRTVYGQLLAIHDQLMREGIAKFNGTQIVTEGDSFLVAFHGVAEAVAFCQDLQCKLLDTPWPRAVLRLPGCQRVANAEGELVMQGPRVRMGVHWALPGLVACRPHALTRAPMMVGIAVSIAQEISDAAHGGQILMSQEAWAQLRGSMPRAGFPVVRRLGLFQLRSLEGSPAWLYSVDGSLLRPVRREGLPPPRKLVPVWPPPGAAMASDWGLYVTDPPVPVRGGSEELTFVSLRLRLPPGKRSSRPRCSTGHTSAAQQQPEEHQVPCSVLLALQQLFVKQAQQFEGYMFGSDALTDRRGYFSFAFATPSNALRFCHTVQVGLMYSSWPDAAAEYFGQTVVGIDGRLVFKGPRVAASIHCGRNYDIVPIASYHPTAAPGADYRGPEVALARALADAAHGGQVLLTEEAWQGVQDLLQAFPSATYTINLGLHLVAPEFRRPRYLLEV</sequence>
<dbReference type="GO" id="GO:0035556">
    <property type="term" value="P:intracellular signal transduction"/>
    <property type="evidence" value="ECO:0007669"/>
    <property type="project" value="InterPro"/>
</dbReference>
<gene>
    <name evidence="3" type="ORF">Agub_g6358</name>
</gene>
<name>A0AAD3DRG3_9CHLO</name>
<dbReference type="InterPro" id="IPR029787">
    <property type="entry name" value="Nucleotide_cyclase"/>
</dbReference>
<dbReference type="PANTHER" id="PTHR43081">
    <property type="entry name" value="ADENYLATE CYCLASE, TERMINAL-DIFFERENTIATION SPECIFIC-RELATED"/>
    <property type="match status" value="1"/>
</dbReference>
<evidence type="ECO:0000313" key="4">
    <source>
        <dbReference type="Proteomes" id="UP001054857"/>
    </source>
</evidence>
<comment type="caution">
    <text evidence="3">The sequence shown here is derived from an EMBL/GenBank/DDBJ whole genome shotgun (WGS) entry which is preliminary data.</text>
</comment>
<dbReference type="CDD" id="cd07302">
    <property type="entry name" value="CHD"/>
    <property type="match status" value="1"/>
</dbReference>
<reference evidence="3 4" key="1">
    <citation type="journal article" date="2021" name="Sci. Rep.">
        <title>Genome sequencing of the multicellular alga Astrephomene provides insights into convergent evolution of germ-soma differentiation.</title>
        <authorList>
            <person name="Yamashita S."/>
            <person name="Yamamoto K."/>
            <person name="Matsuzaki R."/>
            <person name="Suzuki S."/>
            <person name="Yamaguchi H."/>
            <person name="Hirooka S."/>
            <person name="Minakuchi Y."/>
            <person name="Miyagishima S."/>
            <person name="Kawachi M."/>
            <person name="Toyoda A."/>
            <person name="Nozaki H."/>
        </authorList>
    </citation>
    <scope>NUCLEOTIDE SEQUENCE [LARGE SCALE GENOMIC DNA]</scope>
    <source>
        <strain evidence="3 4">NIES-4017</strain>
    </source>
</reference>
<dbReference type="PANTHER" id="PTHR43081:SF1">
    <property type="entry name" value="ADENYLATE CYCLASE, TERMINAL-DIFFERENTIATION SPECIFIC"/>
    <property type="match status" value="1"/>
</dbReference>
<dbReference type="SMART" id="SM00044">
    <property type="entry name" value="CYCc"/>
    <property type="match status" value="1"/>
</dbReference>
<dbReference type="EMBL" id="BMAR01000009">
    <property type="protein sequence ID" value="GFR45252.1"/>
    <property type="molecule type" value="Genomic_DNA"/>
</dbReference>
<dbReference type="Gene3D" id="3.30.70.1230">
    <property type="entry name" value="Nucleotide cyclase"/>
    <property type="match status" value="2"/>
</dbReference>
<dbReference type="InterPro" id="IPR050697">
    <property type="entry name" value="Adenylyl/Guanylyl_Cyclase_3/4"/>
</dbReference>
<feature type="region of interest" description="Disordered" evidence="1">
    <location>
        <begin position="333"/>
        <end position="353"/>
    </location>
</feature>
<feature type="compositionally biased region" description="Polar residues" evidence="1">
    <location>
        <begin position="339"/>
        <end position="352"/>
    </location>
</feature>
<dbReference type="Proteomes" id="UP001054857">
    <property type="component" value="Unassembled WGS sequence"/>
</dbReference>
<evidence type="ECO:0000259" key="2">
    <source>
        <dbReference type="SMART" id="SM00044"/>
    </source>
</evidence>
<dbReference type="SUPFAM" id="SSF55073">
    <property type="entry name" value="Nucleotide cyclase"/>
    <property type="match status" value="2"/>
</dbReference>
<dbReference type="Pfam" id="PF00211">
    <property type="entry name" value="Guanylate_cyc"/>
    <property type="match status" value="1"/>
</dbReference>
<keyword evidence="4" id="KW-1185">Reference proteome</keyword>
<protein>
    <recommendedName>
        <fullName evidence="2">Guanylate cyclase domain-containing protein</fullName>
    </recommendedName>
</protein>
<dbReference type="GO" id="GO:0009190">
    <property type="term" value="P:cyclic nucleotide biosynthetic process"/>
    <property type="evidence" value="ECO:0007669"/>
    <property type="project" value="InterPro"/>
</dbReference>
<evidence type="ECO:0000313" key="3">
    <source>
        <dbReference type="EMBL" id="GFR45252.1"/>
    </source>
</evidence>
<dbReference type="AlphaFoldDB" id="A0AAD3DRG3"/>
<dbReference type="InterPro" id="IPR001054">
    <property type="entry name" value="A/G_cyclase"/>
</dbReference>
<feature type="non-terminal residue" evidence="3">
    <location>
        <position position="538"/>
    </location>
</feature>
<accession>A0AAD3DRG3</accession>
<proteinExistence type="predicted"/>
<feature type="domain" description="Guanylate cyclase" evidence="2">
    <location>
        <begin position="44"/>
        <end position="247"/>
    </location>
</feature>
<evidence type="ECO:0000256" key="1">
    <source>
        <dbReference type="SAM" id="MobiDB-lite"/>
    </source>
</evidence>